<protein>
    <submittedName>
        <fullName evidence="2">Uncharacterized protein</fullName>
    </submittedName>
</protein>
<dbReference type="EMBL" id="SNRW01009065">
    <property type="protein sequence ID" value="KAA6378558.1"/>
    <property type="molecule type" value="Genomic_DNA"/>
</dbReference>
<accession>A0A5J4V7B4</accession>
<dbReference type="AlphaFoldDB" id="A0A5J4V7B4"/>
<organism evidence="2 3">
    <name type="scientific">Streblomastix strix</name>
    <dbReference type="NCBI Taxonomy" id="222440"/>
    <lineage>
        <taxon>Eukaryota</taxon>
        <taxon>Metamonada</taxon>
        <taxon>Preaxostyla</taxon>
        <taxon>Oxymonadida</taxon>
        <taxon>Streblomastigidae</taxon>
        <taxon>Streblomastix</taxon>
    </lineage>
</organism>
<proteinExistence type="predicted"/>
<name>A0A5J4V7B4_9EUKA</name>
<dbReference type="Proteomes" id="UP000324800">
    <property type="component" value="Unassembled WGS sequence"/>
</dbReference>
<feature type="region of interest" description="Disordered" evidence="1">
    <location>
        <begin position="1"/>
        <end position="27"/>
    </location>
</feature>
<evidence type="ECO:0000313" key="3">
    <source>
        <dbReference type="Proteomes" id="UP000324800"/>
    </source>
</evidence>
<evidence type="ECO:0000313" key="2">
    <source>
        <dbReference type="EMBL" id="KAA6378558.1"/>
    </source>
</evidence>
<sequence>MKEITENKDEDETNNIDDIDESQPFKLNTGDQFDLREQLSFYNPDKALKDYRDEKESHKSLVTITMRSLAYDIMYDQLQAQARVKNMINNSVGIGDPSLVAITNVNAQIAAAQDIGTREEPINQKTTGQIIPEQGNEKQKEQVYEQDKEFLTINEQEELGNDVLLGVPPASSIVAPQPTQYSQEQPSLIQEEAEQQKNMDLQSQQMIDNNKAMNYKLGSMDWGLNSINAAQLPQKRITEKINQVQLKKNYISEKQMLAQIEAQKELKTKYDKKQLKKKGKSK</sequence>
<evidence type="ECO:0000256" key="1">
    <source>
        <dbReference type="SAM" id="MobiDB-lite"/>
    </source>
</evidence>
<gene>
    <name evidence="2" type="ORF">EZS28_025913</name>
</gene>
<feature type="compositionally biased region" description="Acidic residues" evidence="1">
    <location>
        <begin position="8"/>
        <end position="21"/>
    </location>
</feature>
<comment type="caution">
    <text evidence="2">The sequence shown here is derived from an EMBL/GenBank/DDBJ whole genome shotgun (WGS) entry which is preliminary data.</text>
</comment>
<reference evidence="2 3" key="1">
    <citation type="submission" date="2019-03" db="EMBL/GenBank/DDBJ databases">
        <title>Single cell metagenomics reveals metabolic interactions within the superorganism composed of flagellate Streblomastix strix and complex community of Bacteroidetes bacteria on its surface.</title>
        <authorList>
            <person name="Treitli S.C."/>
            <person name="Kolisko M."/>
            <person name="Husnik F."/>
            <person name="Keeling P."/>
            <person name="Hampl V."/>
        </authorList>
    </citation>
    <scope>NUCLEOTIDE SEQUENCE [LARGE SCALE GENOMIC DNA]</scope>
    <source>
        <strain evidence="2">ST1C</strain>
    </source>
</reference>